<accession>A0A9D4UYB6</accession>
<gene>
    <name evidence="2" type="ORF">GOP47_0008181</name>
</gene>
<evidence type="ECO:0000256" key="1">
    <source>
        <dbReference type="SAM" id="MobiDB-lite"/>
    </source>
</evidence>
<feature type="region of interest" description="Disordered" evidence="1">
    <location>
        <begin position="97"/>
        <end position="126"/>
    </location>
</feature>
<evidence type="ECO:0000313" key="2">
    <source>
        <dbReference type="EMBL" id="KAI5076116.1"/>
    </source>
</evidence>
<feature type="compositionally biased region" description="Polar residues" evidence="1">
    <location>
        <begin position="107"/>
        <end position="119"/>
    </location>
</feature>
<dbReference type="AlphaFoldDB" id="A0A9D4UYB6"/>
<dbReference type="Gene3D" id="3.30.530.20">
    <property type="match status" value="1"/>
</dbReference>
<protein>
    <submittedName>
        <fullName evidence="2">Uncharacterized protein</fullName>
    </submittedName>
</protein>
<feature type="region of interest" description="Disordered" evidence="1">
    <location>
        <begin position="30"/>
        <end position="52"/>
    </location>
</feature>
<organism evidence="2 3">
    <name type="scientific">Adiantum capillus-veneris</name>
    <name type="common">Maidenhair fern</name>
    <dbReference type="NCBI Taxonomy" id="13818"/>
    <lineage>
        <taxon>Eukaryota</taxon>
        <taxon>Viridiplantae</taxon>
        <taxon>Streptophyta</taxon>
        <taxon>Embryophyta</taxon>
        <taxon>Tracheophyta</taxon>
        <taxon>Polypodiopsida</taxon>
        <taxon>Polypodiidae</taxon>
        <taxon>Polypodiales</taxon>
        <taxon>Pteridineae</taxon>
        <taxon>Pteridaceae</taxon>
        <taxon>Vittarioideae</taxon>
        <taxon>Adiantum</taxon>
    </lineage>
</organism>
<dbReference type="SUPFAM" id="SSF55961">
    <property type="entry name" value="Bet v1-like"/>
    <property type="match status" value="1"/>
</dbReference>
<dbReference type="EMBL" id="JABFUD020000008">
    <property type="protein sequence ID" value="KAI5076116.1"/>
    <property type="molecule type" value="Genomic_DNA"/>
</dbReference>
<dbReference type="Proteomes" id="UP000886520">
    <property type="component" value="Chromosome 8"/>
</dbReference>
<dbReference type="OrthoDB" id="4436220at2759"/>
<reference evidence="2" key="1">
    <citation type="submission" date="2021-01" db="EMBL/GenBank/DDBJ databases">
        <title>Adiantum capillus-veneris genome.</title>
        <authorList>
            <person name="Fang Y."/>
            <person name="Liao Q."/>
        </authorList>
    </citation>
    <scope>NUCLEOTIDE SEQUENCE</scope>
    <source>
        <strain evidence="2">H3</strain>
        <tissue evidence="2">Leaf</tissue>
    </source>
</reference>
<evidence type="ECO:0000313" key="3">
    <source>
        <dbReference type="Proteomes" id="UP000886520"/>
    </source>
</evidence>
<proteinExistence type="predicted"/>
<dbReference type="InterPro" id="IPR023393">
    <property type="entry name" value="START-like_dom_sf"/>
</dbReference>
<comment type="caution">
    <text evidence="2">The sequence shown here is derived from an EMBL/GenBank/DDBJ whole genome shotgun (WGS) entry which is preliminary data.</text>
</comment>
<name>A0A9D4UYB6_ADICA</name>
<sequence length="126" mass="13487">MLDEEKHVLSFRVVGGEHRLRNYRSTTSLHELQAGSPSPCSRVAGAEVGHESSSGSTLVVESYVVDVPDGNSRDETLTFVDTVVKCNLQSLASLSERLAPSDPPCMTPSNATSPSTSLSDCHVRVD</sequence>
<keyword evidence="3" id="KW-1185">Reference proteome</keyword>
<feature type="compositionally biased region" description="Polar residues" evidence="1">
    <location>
        <begin position="30"/>
        <end position="39"/>
    </location>
</feature>